<keyword evidence="3 5" id="KW-0238">DNA-binding</keyword>
<dbReference type="SUPFAM" id="SSF56349">
    <property type="entry name" value="DNA breaking-rejoining enzymes"/>
    <property type="match status" value="1"/>
</dbReference>
<comment type="caution">
    <text evidence="8">The sequence shown here is derived from an EMBL/GenBank/DDBJ whole genome shotgun (WGS) entry which is preliminary data.</text>
</comment>
<dbReference type="GO" id="GO:0015074">
    <property type="term" value="P:DNA integration"/>
    <property type="evidence" value="ECO:0007669"/>
    <property type="project" value="UniProtKB-KW"/>
</dbReference>
<evidence type="ECO:0000256" key="3">
    <source>
        <dbReference type="ARBA" id="ARBA00023125"/>
    </source>
</evidence>
<dbReference type="CDD" id="cd00397">
    <property type="entry name" value="DNA_BRE_C"/>
    <property type="match status" value="1"/>
</dbReference>
<dbReference type="InterPro" id="IPR044068">
    <property type="entry name" value="CB"/>
</dbReference>
<keyword evidence="9" id="KW-1185">Reference proteome</keyword>
<reference evidence="8" key="2">
    <citation type="submission" date="2020-09" db="EMBL/GenBank/DDBJ databases">
        <authorList>
            <person name="Sun Q."/>
            <person name="Sedlacek I."/>
        </authorList>
    </citation>
    <scope>NUCLEOTIDE SEQUENCE</scope>
    <source>
        <strain evidence="8">CCM 8433</strain>
    </source>
</reference>
<dbReference type="Gene3D" id="1.10.443.10">
    <property type="entry name" value="Intergrase catalytic core"/>
    <property type="match status" value="1"/>
</dbReference>
<evidence type="ECO:0000256" key="1">
    <source>
        <dbReference type="ARBA" id="ARBA00008857"/>
    </source>
</evidence>
<proteinExistence type="inferred from homology"/>
<reference evidence="8" key="1">
    <citation type="journal article" date="2014" name="Int. J. Syst. Evol. Microbiol.">
        <title>Complete genome sequence of Corynebacterium casei LMG S-19264T (=DSM 44701T), isolated from a smear-ripened cheese.</title>
        <authorList>
            <consortium name="US DOE Joint Genome Institute (JGI-PGF)"/>
            <person name="Walter F."/>
            <person name="Albersmeier A."/>
            <person name="Kalinowski J."/>
            <person name="Ruckert C."/>
        </authorList>
    </citation>
    <scope>NUCLEOTIDE SEQUENCE</scope>
    <source>
        <strain evidence="8">CCM 8433</strain>
    </source>
</reference>
<sequence>MAVISMIAEAIKTSLNVDIKVFTILNMAVIQIMDVIYETPILSQINVKGWCFFVHFDEELDIEIVINWYSSLKELILVKTSEGFKQETIKNYKCGINHFSEYCISKGAEIPSRVTKSLLRTYLTELKEGHTATYCNSRLSQIRVYYDFLIQEDYLTEYQDPTRRVKFMPKQQKLLVIFNDREVEQMIAEAGKQKNKFHAERDKLMIMIMADCGLRVNELTNLKDENVSTESIFVDKAKRGKQRMLYVTPPVAQQIIKYRRVRDAYFKSKHIPKNQMFFRNFRGENMKNDGVQKVVKRIGLKCEIRATVRVSPHTFRHWFAQSQLKNGISIFTLSKLLGHESISTTQGYLVGLADDSLIQSAIATSPLLNIKNKG</sequence>
<dbReference type="InterPro" id="IPR013762">
    <property type="entry name" value="Integrase-like_cat_sf"/>
</dbReference>
<dbReference type="Proteomes" id="UP000622610">
    <property type="component" value="Unassembled WGS sequence"/>
</dbReference>
<dbReference type="PROSITE" id="PS51900">
    <property type="entry name" value="CB"/>
    <property type="match status" value="1"/>
</dbReference>
<dbReference type="PANTHER" id="PTHR30349:SF41">
    <property type="entry name" value="INTEGRASE_RECOMBINASE PROTEIN MJ0367-RELATED"/>
    <property type="match status" value="1"/>
</dbReference>
<dbReference type="EMBL" id="BMDT01000007">
    <property type="protein sequence ID" value="GGI65975.1"/>
    <property type="molecule type" value="Genomic_DNA"/>
</dbReference>
<dbReference type="InterPro" id="IPR002104">
    <property type="entry name" value="Integrase_catalytic"/>
</dbReference>
<organism evidence="8 9">
    <name type="scientific">Enterococcus alcedinis</name>
    <dbReference type="NCBI Taxonomy" id="1274384"/>
    <lineage>
        <taxon>Bacteria</taxon>
        <taxon>Bacillati</taxon>
        <taxon>Bacillota</taxon>
        <taxon>Bacilli</taxon>
        <taxon>Lactobacillales</taxon>
        <taxon>Enterococcaceae</taxon>
        <taxon>Enterococcus</taxon>
    </lineage>
</organism>
<name>A0A917N4P6_9ENTE</name>
<evidence type="ECO:0000313" key="8">
    <source>
        <dbReference type="EMBL" id="GGI65975.1"/>
    </source>
</evidence>
<feature type="domain" description="Core-binding (CB)" evidence="7">
    <location>
        <begin position="59"/>
        <end position="150"/>
    </location>
</feature>
<feature type="domain" description="Tyr recombinase" evidence="6">
    <location>
        <begin position="173"/>
        <end position="362"/>
    </location>
</feature>
<evidence type="ECO:0000256" key="4">
    <source>
        <dbReference type="ARBA" id="ARBA00023172"/>
    </source>
</evidence>
<evidence type="ECO:0000259" key="7">
    <source>
        <dbReference type="PROSITE" id="PS51900"/>
    </source>
</evidence>
<keyword evidence="2" id="KW-0229">DNA integration</keyword>
<dbReference type="RefSeq" id="WP_188367812.1">
    <property type="nucleotide sequence ID" value="NZ_BMDT01000007.1"/>
</dbReference>
<gene>
    <name evidence="8" type="primary">xerD</name>
    <name evidence="8" type="ORF">GCM10011482_16290</name>
</gene>
<dbReference type="PANTHER" id="PTHR30349">
    <property type="entry name" value="PHAGE INTEGRASE-RELATED"/>
    <property type="match status" value="1"/>
</dbReference>
<dbReference type="GO" id="GO:0006310">
    <property type="term" value="P:DNA recombination"/>
    <property type="evidence" value="ECO:0007669"/>
    <property type="project" value="UniProtKB-KW"/>
</dbReference>
<dbReference type="AlphaFoldDB" id="A0A917N4P6"/>
<keyword evidence="4" id="KW-0233">DNA recombination</keyword>
<evidence type="ECO:0000256" key="5">
    <source>
        <dbReference type="PROSITE-ProRule" id="PRU01248"/>
    </source>
</evidence>
<evidence type="ECO:0000256" key="2">
    <source>
        <dbReference type="ARBA" id="ARBA00022908"/>
    </source>
</evidence>
<evidence type="ECO:0000313" key="9">
    <source>
        <dbReference type="Proteomes" id="UP000622610"/>
    </source>
</evidence>
<dbReference type="Pfam" id="PF00589">
    <property type="entry name" value="Phage_integrase"/>
    <property type="match status" value="1"/>
</dbReference>
<evidence type="ECO:0000259" key="6">
    <source>
        <dbReference type="PROSITE" id="PS51898"/>
    </source>
</evidence>
<dbReference type="InterPro" id="IPR011010">
    <property type="entry name" value="DNA_brk_join_enz"/>
</dbReference>
<accession>A0A917N4P6</accession>
<protein>
    <submittedName>
        <fullName evidence="8">Integrase</fullName>
    </submittedName>
</protein>
<dbReference type="Gene3D" id="1.10.150.130">
    <property type="match status" value="1"/>
</dbReference>
<dbReference type="InterPro" id="IPR004107">
    <property type="entry name" value="Integrase_SAM-like_N"/>
</dbReference>
<dbReference type="InterPro" id="IPR010998">
    <property type="entry name" value="Integrase_recombinase_N"/>
</dbReference>
<dbReference type="Pfam" id="PF02899">
    <property type="entry name" value="Phage_int_SAM_1"/>
    <property type="match status" value="1"/>
</dbReference>
<dbReference type="GO" id="GO:0003677">
    <property type="term" value="F:DNA binding"/>
    <property type="evidence" value="ECO:0007669"/>
    <property type="project" value="UniProtKB-UniRule"/>
</dbReference>
<dbReference type="PROSITE" id="PS51898">
    <property type="entry name" value="TYR_RECOMBINASE"/>
    <property type="match status" value="1"/>
</dbReference>
<comment type="similarity">
    <text evidence="1">Belongs to the 'phage' integrase family.</text>
</comment>
<dbReference type="InterPro" id="IPR050090">
    <property type="entry name" value="Tyrosine_recombinase_XerCD"/>
</dbReference>